<dbReference type="Proteomes" id="UP000008827">
    <property type="component" value="Chromosome 13"/>
</dbReference>
<evidence type="ECO:0000313" key="2">
    <source>
        <dbReference type="EnsemblPlants" id="KRH20363"/>
    </source>
</evidence>
<dbReference type="EnsemblPlants" id="KRH20363">
    <property type="protein sequence ID" value="KRH20363"/>
    <property type="gene ID" value="GLYMA_13G173000"/>
</dbReference>
<accession>K7M0A4</accession>
<sequence>MLFGCCLAVQTPNTKIHIYPLNSVQPCQSPRPNTTCTIHCRGHPCYQKIATKAQFMLYCKEKFFYIKVDDQWLFHAAHQSQH</sequence>
<dbReference type="PaxDb" id="3847-GLYMA13G24175.1"/>
<evidence type="ECO:0000313" key="3">
    <source>
        <dbReference type="Proteomes" id="UP000008827"/>
    </source>
</evidence>
<reference evidence="1" key="3">
    <citation type="submission" date="2018-07" db="EMBL/GenBank/DDBJ databases">
        <title>WGS assembly of Glycine max.</title>
        <authorList>
            <person name="Schmutz J."/>
            <person name="Cannon S."/>
            <person name="Schlueter J."/>
            <person name="Ma J."/>
            <person name="Mitros T."/>
            <person name="Nelson W."/>
            <person name="Hyten D."/>
            <person name="Song Q."/>
            <person name="Thelen J."/>
            <person name="Cheng J."/>
            <person name="Xu D."/>
            <person name="Hellsten U."/>
            <person name="May G."/>
            <person name="Yu Y."/>
            <person name="Sakurai T."/>
            <person name="Umezawa T."/>
            <person name="Bhattacharyya M."/>
            <person name="Sandhu D."/>
            <person name="Valliyodan B."/>
            <person name="Lindquist E."/>
            <person name="Peto M."/>
            <person name="Grant D."/>
            <person name="Shu S."/>
            <person name="Goodstein D."/>
            <person name="Barry K."/>
            <person name="Futrell-Griggs M."/>
            <person name="Abernathy B."/>
            <person name="Du J."/>
            <person name="Tian Z."/>
            <person name="Zhu L."/>
            <person name="Gill N."/>
            <person name="Joshi T."/>
            <person name="Libault M."/>
            <person name="Sethuraman A."/>
            <person name="Zhang X."/>
            <person name="Shinozaki K."/>
            <person name="Nguyen H."/>
            <person name="Wing R."/>
            <person name="Cregan P."/>
            <person name="Specht J."/>
            <person name="Grimwood J."/>
            <person name="Rokhsar D."/>
            <person name="Stacey G."/>
            <person name="Shoemaker R."/>
            <person name="Jackson S."/>
        </authorList>
    </citation>
    <scope>NUCLEOTIDE SEQUENCE</scope>
    <source>
        <tissue evidence="1">Callus</tissue>
    </source>
</reference>
<proteinExistence type="predicted"/>
<dbReference type="Gramene" id="KRH20363">
    <property type="protein sequence ID" value="KRH20363"/>
    <property type="gene ID" value="GLYMA_13G173000"/>
</dbReference>
<protein>
    <submittedName>
        <fullName evidence="1 2">Uncharacterized protein</fullName>
    </submittedName>
</protein>
<keyword evidence="3" id="KW-1185">Reference proteome</keyword>
<name>K7M0A4_SOYBN</name>
<organism evidence="2">
    <name type="scientific">Glycine max</name>
    <name type="common">Soybean</name>
    <name type="synonym">Glycine hispida</name>
    <dbReference type="NCBI Taxonomy" id="3847"/>
    <lineage>
        <taxon>Eukaryota</taxon>
        <taxon>Viridiplantae</taxon>
        <taxon>Streptophyta</taxon>
        <taxon>Embryophyta</taxon>
        <taxon>Tracheophyta</taxon>
        <taxon>Spermatophyta</taxon>
        <taxon>Magnoliopsida</taxon>
        <taxon>eudicotyledons</taxon>
        <taxon>Gunneridae</taxon>
        <taxon>Pentapetalae</taxon>
        <taxon>rosids</taxon>
        <taxon>fabids</taxon>
        <taxon>Fabales</taxon>
        <taxon>Fabaceae</taxon>
        <taxon>Papilionoideae</taxon>
        <taxon>50 kb inversion clade</taxon>
        <taxon>NPAAA clade</taxon>
        <taxon>indigoferoid/millettioid clade</taxon>
        <taxon>Phaseoleae</taxon>
        <taxon>Glycine</taxon>
        <taxon>Glycine subgen. Soja</taxon>
    </lineage>
</organism>
<reference evidence="1 2" key="1">
    <citation type="journal article" date="2010" name="Nature">
        <title>Genome sequence of the palaeopolyploid soybean.</title>
        <authorList>
            <person name="Schmutz J."/>
            <person name="Cannon S.B."/>
            <person name="Schlueter J."/>
            <person name="Ma J."/>
            <person name="Mitros T."/>
            <person name="Nelson W."/>
            <person name="Hyten D.L."/>
            <person name="Song Q."/>
            <person name="Thelen J.J."/>
            <person name="Cheng J."/>
            <person name="Xu D."/>
            <person name="Hellsten U."/>
            <person name="May G.D."/>
            <person name="Yu Y."/>
            <person name="Sakurai T."/>
            <person name="Umezawa T."/>
            <person name="Bhattacharyya M.K."/>
            <person name="Sandhu D."/>
            <person name="Valliyodan B."/>
            <person name="Lindquist E."/>
            <person name="Peto M."/>
            <person name="Grant D."/>
            <person name="Shu S."/>
            <person name="Goodstein D."/>
            <person name="Barry K."/>
            <person name="Futrell-Griggs M."/>
            <person name="Abernathy B."/>
            <person name="Du J."/>
            <person name="Tian Z."/>
            <person name="Zhu L."/>
            <person name="Gill N."/>
            <person name="Joshi T."/>
            <person name="Libault M."/>
            <person name="Sethuraman A."/>
            <person name="Zhang X.-C."/>
            <person name="Shinozaki K."/>
            <person name="Nguyen H.T."/>
            <person name="Wing R.A."/>
            <person name="Cregan P."/>
            <person name="Specht J."/>
            <person name="Grimwood J."/>
            <person name="Rokhsar D."/>
            <person name="Stacey G."/>
            <person name="Shoemaker R.C."/>
            <person name="Jackson S.A."/>
        </authorList>
    </citation>
    <scope>NUCLEOTIDE SEQUENCE [LARGE SCALE GENOMIC DNA]</scope>
    <source>
        <strain evidence="2">cv. Williams 82</strain>
        <tissue evidence="1">Callus</tissue>
    </source>
</reference>
<evidence type="ECO:0000313" key="1">
    <source>
        <dbReference type="EMBL" id="KRH20363.1"/>
    </source>
</evidence>
<dbReference type="InParanoid" id="K7M0A4"/>
<dbReference type="HOGENOM" id="CLU_2562936_0_0_1"/>
<dbReference type="EMBL" id="CM000846">
    <property type="protein sequence ID" value="KRH20363.1"/>
    <property type="molecule type" value="Genomic_DNA"/>
</dbReference>
<reference evidence="2" key="2">
    <citation type="submission" date="2018-02" db="UniProtKB">
        <authorList>
            <consortium name="EnsemblPlants"/>
        </authorList>
    </citation>
    <scope>IDENTIFICATION</scope>
    <source>
        <strain evidence="2">Williams 82</strain>
    </source>
</reference>
<dbReference type="AlphaFoldDB" id="K7M0A4"/>
<gene>
    <name evidence="1" type="ORF">GLYMA_13G173000</name>
</gene>